<feature type="domain" description="Trimeric autotransporter adhesin YadA-like stalk" evidence="14">
    <location>
        <begin position="906"/>
        <end position="934"/>
    </location>
</feature>
<dbReference type="InterPro" id="IPR005594">
    <property type="entry name" value="YadA_C"/>
</dbReference>
<feature type="region of interest" description="Disordered" evidence="11">
    <location>
        <begin position="1004"/>
        <end position="1074"/>
    </location>
</feature>
<keyword evidence="7" id="KW-0732">Signal</keyword>
<dbReference type="InterPro" id="IPR008640">
    <property type="entry name" value="Adhesin_Head_dom"/>
</dbReference>
<feature type="domain" description="Trimeric autotransporter adhesin YadA-like stalk" evidence="14">
    <location>
        <begin position="289"/>
        <end position="328"/>
    </location>
</feature>
<dbReference type="InterPro" id="IPR040482">
    <property type="entry name" value="Trp_ring"/>
</dbReference>
<keyword evidence="4" id="KW-0813">Transport</keyword>
<evidence type="ECO:0000256" key="3">
    <source>
        <dbReference type="ARBA" id="ARBA00005848"/>
    </source>
</evidence>
<dbReference type="Gene3D" id="3.30.1300.30">
    <property type="entry name" value="GSPII I/J protein-like"/>
    <property type="match status" value="1"/>
</dbReference>
<evidence type="ECO:0000256" key="8">
    <source>
        <dbReference type="ARBA" id="ARBA00022927"/>
    </source>
</evidence>
<evidence type="ECO:0000259" key="13">
    <source>
        <dbReference type="Pfam" id="PF05658"/>
    </source>
</evidence>
<feature type="compositionally biased region" description="Polar residues" evidence="11">
    <location>
        <begin position="1510"/>
        <end position="1526"/>
    </location>
</feature>
<dbReference type="CDD" id="cd12820">
    <property type="entry name" value="LbR_YadA-like"/>
    <property type="match status" value="1"/>
</dbReference>
<evidence type="ECO:0000256" key="11">
    <source>
        <dbReference type="SAM" id="MobiDB-lite"/>
    </source>
</evidence>
<dbReference type="Gene3D" id="2.150.10.10">
    <property type="entry name" value="Serralysin-like metalloprotease, C-terminal"/>
    <property type="match status" value="4"/>
</dbReference>
<feature type="domain" description="Trimeric autotransporter adhesin YadA-like head" evidence="13">
    <location>
        <begin position="1897"/>
        <end position="1923"/>
    </location>
</feature>
<evidence type="ECO:0000259" key="12">
    <source>
        <dbReference type="Pfam" id="PF03895"/>
    </source>
</evidence>
<dbReference type="Pfam" id="PF03895">
    <property type="entry name" value="YadA_anchor"/>
    <property type="match status" value="1"/>
</dbReference>
<evidence type="ECO:0000256" key="2">
    <source>
        <dbReference type="ARBA" id="ARBA00004442"/>
    </source>
</evidence>
<feature type="compositionally biased region" description="Basic and acidic residues" evidence="11">
    <location>
        <begin position="648"/>
        <end position="658"/>
    </location>
</feature>
<evidence type="ECO:0000256" key="6">
    <source>
        <dbReference type="ARBA" id="ARBA00022692"/>
    </source>
</evidence>
<keyword evidence="6" id="KW-0812">Transmembrane</keyword>
<evidence type="ECO:0000256" key="10">
    <source>
        <dbReference type="ARBA" id="ARBA00023237"/>
    </source>
</evidence>
<comment type="similarity">
    <text evidence="3">Belongs to the autotransporter-2 (AT-2) (TC 1.B.40) family.</text>
</comment>
<evidence type="ECO:0000259" key="15">
    <source>
        <dbReference type="Pfam" id="PF13018"/>
    </source>
</evidence>
<keyword evidence="9" id="KW-0472">Membrane</keyword>
<dbReference type="InterPro" id="IPR024973">
    <property type="entry name" value="ESPR"/>
</dbReference>
<evidence type="ECO:0000256" key="1">
    <source>
        <dbReference type="ARBA" id="ARBA00004241"/>
    </source>
</evidence>
<dbReference type="Pfam" id="PF05658">
    <property type="entry name" value="YadA_head"/>
    <property type="match status" value="4"/>
</dbReference>
<dbReference type="SUPFAM" id="SSF101967">
    <property type="entry name" value="Adhesin YadA, collagen-binding domain"/>
    <property type="match status" value="4"/>
</dbReference>
<feature type="domain" description="Trimeric autotransporter adhesin YadA-like C-terminal membrane anchor" evidence="12">
    <location>
        <begin position="2132"/>
        <end position="2191"/>
    </location>
</feature>
<feature type="region of interest" description="Disordered" evidence="11">
    <location>
        <begin position="1503"/>
        <end position="1551"/>
    </location>
</feature>
<dbReference type="SUPFAM" id="SSF54523">
    <property type="entry name" value="Pili subunits"/>
    <property type="match status" value="1"/>
</dbReference>
<evidence type="ECO:0008006" key="19">
    <source>
        <dbReference type="Google" id="ProtNLM"/>
    </source>
</evidence>
<name>A0AAQ1YQI8_HAEHA</name>
<dbReference type="InterPro" id="IPR011049">
    <property type="entry name" value="Serralysin-like_metalloprot_C"/>
</dbReference>
<accession>A0AAQ1YQI8</accession>
<dbReference type="EMBL" id="RWKG01000001">
    <property type="protein sequence ID" value="TDN44523.1"/>
    <property type="molecule type" value="Genomic_DNA"/>
</dbReference>
<dbReference type="Proteomes" id="UP000294998">
    <property type="component" value="Unassembled WGS sequence"/>
</dbReference>
<protein>
    <recommendedName>
        <fullName evidence="19">Adhesin</fullName>
    </recommendedName>
</protein>
<evidence type="ECO:0000256" key="7">
    <source>
        <dbReference type="ARBA" id="ARBA00022729"/>
    </source>
</evidence>
<dbReference type="Pfam" id="PF13018">
    <property type="entry name" value="ESPR"/>
    <property type="match status" value="1"/>
</dbReference>
<organism evidence="17 18">
    <name type="scientific">Haemophilus haemolyticus</name>
    <dbReference type="NCBI Taxonomy" id="726"/>
    <lineage>
        <taxon>Bacteria</taxon>
        <taxon>Pseudomonadati</taxon>
        <taxon>Pseudomonadota</taxon>
        <taxon>Gammaproteobacteria</taxon>
        <taxon>Pasteurellales</taxon>
        <taxon>Pasteurellaceae</taxon>
        <taxon>Haemophilus</taxon>
    </lineage>
</organism>
<dbReference type="Pfam" id="PF18669">
    <property type="entry name" value="Trp_ring"/>
    <property type="match status" value="1"/>
</dbReference>
<feature type="compositionally biased region" description="Polar residues" evidence="11">
    <location>
        <begin position="1058"/>
        <end position="1074"/>
    </location>
</feature>
<keyword evidence="10" id="KW-0998">Cell outer membrane</keyword>
<dbReference type="RefSeq" id="WP_133497950.1">
    <property type="nucleotide sequence ID" value="NZ_RWKG01000001.1"/>
</dbReference>
<feature type="domain" description="ESPR" evidence="15">
    <location>
        <begin position="1"/>
        <end position="45"/>
    </location>
</feature>
<dbReference type="GO" id="GO:0009986">
    <property type="term" value="C:cell surface"/>
    <property type="evidence" value="ECO:0007669"/>
    <property type="project" value="UniProtKB-SubCell"/>
</dbReference>
<feature type="domain" description="Trimeric autotransporter adhesin YadA-like stalk" evidence="14">
    <location>
        <begin position="1784"/>
        <end position="1824"/>
    </location>
</feature>
<keyword evidence="8" id="KW-0653">Protein transport</keyword>
<feature type="compositionally biased region" description="Low complexity" evidence="11">
    <location>
        <begin position="1004"/>
        <end position="1016"/>
    </location>
</feature>
<feature type="region of interest" description="Disordered" evidence="11">
    <location>
        <begin position="641"/>
        <end position="660"/>
    </location>
</feature>
<gene>
    <name evidence="17" type="ORF">EGH31_0003</name>
</gene>
<dbReference type="Gene3D" id="1.20.5.170">
    <property type="match status" value="3"/>
</dbReference>
<sequence>MNQIFRVIWNHATQSWVAVSELTKAHKKASSSNTIKTFLGATALLFSLNGAEAALAISDVTSDGKVVSSGATASGNTAIAIGVSTVSGSGFGVAIGKNARAEKGGQSIAIGGGNNSGEGAVAKGSQSIAIGGNTIAEGDSSIAIGGDDVDEAVKATVTYTNPQNGASKTDTIKQAFQDLTGVDILNPRWTPTKAYNAATAIGMKAEAKELAVSMGTLARAQKVNSVALGSGALATLDNAIALGAGSKTDKQGTKQTQTTVQGITYKWAGGDKTSIGDVVSVGSAGFERQIKNVAAGEVSNVSTDAINGSQLYGVLSNLTTGAFLNYAGDDADGKDKSDTTVIKQSIAENRLDIRGGADKAALTNENIGVNNENGKLWVKLAKDLKGLNSTTVGGIVTNASGIDMSNKPITNLAAGTNSTDAVNKSQLDKVANNNIKLGGDSGTIDAQQLDKTGGLQFNVKGTNGLTTEASGTDVTVKLDDATKAAVDSIANKIENNKIKLSATNDSTSTDQQDLNKSGGIEFKVKGDNGLTASALGDTVTLKLDDATKAKVDSVDSKIGDNNISLGSDSGSTDTQALTNAGGMKFNIKGENGLTTTASGKDVTVKLDDTTKDKIDNAADKDLSNITDAGKKQIKDQVTWKAKATNSKADLDQDTKDSDDTAETIGADSILTLDAGKNLRLQRKGKEFTYGLESNLTGINSITGLANTLPVTKNDAVAPTTNQPAPTNVDGTKAASVNDILNAGWNLKENDTDKDFVKAYDTVNFVDGTGTTANVTVTENGAVSAVKFDVKKTTLTADADKGTVSAGNAGDSFATANDVANAINKAFWKVTGAEDGGEFAEGNTTTEEAVKAGDKVTFKAGKNIKLKQAGKDFTYSLNPVLSDITSIGGNGTTMTFKPEGVDLGGKKITNIAPGTDDKDAVNKSQLDTAVQEVAEKPLSFSGDNKEAGKFNRTLGTEVKVVGGADASKLSDNNIGVIGDKTDTLTVKLAKSLKGLSDVEVKDDAGNTTNITPNGITISQPEKDGKKPDNVSLTKDGLNNGGQNITNVAGNLPGAKKDTTAPTTSSEGPSATDLPNITNNAATVGDVLNTGWNLQNNGKAKDFVKPYDTVNFIDGEGTTAVVETKDNKVSTVKYDVKLGAGLKKDDKGNITVDAGNITNENGAPKVADADKDKVATAGNVADAINNSYWTASAEKDGKVIGKDDNIKPSGKVTFDAGKNIEIDHSTPNKFTFKTVDNPEFKTLDLNDGAGNKVNLAPTADGLKLGKGDKNEPANITNVTSGLKPYGDAKPDAKELVNLDTPNVSDNTAATVGDLRNMGWIVGTPENKYVDTVKNANKVDFKAGAGISVTGKTTGDIREITIAVKEGEVVKPNDDPANAGTGYVTGNKVATAIQKSGFVVGKQAEKLSAADFKNEDEKVNPDDQVRFADGNNTKVKLATKESVDKDGTKVTTTTVKVDVTGLPVQYTDKSGTPVTKVGDEYFTVDKDGNPTATKVDPKDLTTKIVNPAAKPNESGTPTTLGNVKSNLPSVNDADKNAKDVAGNPIAGKDNKSAPMTADDAADIVNNAGNNAATVSDVLNAGWNLQNNGRAKDFVKPYDTVNFVDGKGTKAVVETMPNGTISNVKFDVDTGAVTSNKDGSVSGPVTPEMQKALDDAKKALADATTPEAKKAAQDKVDAAQANIDNVGNPIATVQNIADAINNSGFTLTTSENGGKKLSGKDEIINPGKKVDLAAGKNMTVKQDAEGKVTYATADEVNFSSVQFGDNGPKINAAGDNINFGDKDGNPTKITGVKAGDISPISTDAVNGAQIYALSRGNVPNVENITVTNPDGSKTTYKDIVVDENGTPILKTYNVQGQKEIITNSVVEAVHNMNEQGIKFFHSNDGVNRPKVETANSFDSSASGKFATAIGKSSVAHGDNAVAMGNGSKVLGNDSIAIGTGNIVEANNSGAFGDPNVIKADATGSYAFGNNNVITTKNTFVLGNDVNNAGNSTSREGTVENSVYLGNKSTATAGDGSRTASLYNIKQDGTKGTSTTAGSVGTVTTATVGNMTYGGFQGAKANGVVSVGAAGDERRIQNVAAGEISSTSTDAINGSQLYSVAKGVGNRINNLQGQVNKLGNRMNAGMATSAAMANLLQPHKPGQSVATAGIGQHKNQSAVAVGYSRISDNGKYGVRFSMGANTQGEVTGGAAVGYFW</sequence>
<evidence type="ECO:0000256" key="9">
    <source>
        <dbReference type="ARBA" id="ARBA00023136"/>
    </source>
</evidence>
<proteinExistence type="inferred from homology"/>
<feature type="domain" description="Trimeric autotransporter adhesin YadA-like head" evidence="13">
    <location>
        <begin position="93"/>
        <end position="113"/>
    </location>
</feature>
<evidence type="ECO:0000259" key="14">
    <source>
        <dbReference type="Pfam" id="PF05662"/>
    </source>
</evidence>
<dbReference type="GO" id="GO:0009279">
    <property type="term" value="C:cell outer membrane"/>
    <property type="evidence" value="ECO:0007669"/>
    <property type="project" value="UniProtKB-SubCell"/>
</dbReference>
<dbReference type="InterPro" id="IPR037174">
    <property type="entry name" value="Trimeric_adhesin"/>
</dbReference>
<comment type="subcellular location">
    <subcellularLocation>
        <location evidence="2">Cell outer membrane</location>
    </subcellularLocation>
    <subcellularLocation>
        <location evidence="1">Cell surface</location>
    </subcellularLocation>
</comment>
<evidence type="ECO:0000259" key="16">
    <source>
        <dbReference type="Pfam" id="PF18669"/>
    </source>
</evidence>
<dbReference type="Pfam" id="PF05662">
    <property type="entry name" value="YadA_stalk"/>
    <property type="match status" value="5"/>
</dbReference>
<feature type="domain" description="Trimeric autotransporter adhesin YadA-like head" evidence="13">
    <location>
        <begin position="220"/>
        <end position="246"/>
    </location>
</feature>
<dbReference type="InterPro" id="IPR008635">
    <property type="entry name" value="Coiled_stalk_dom"/>
</dbReference>
<keyword evidence="5" id="KW-1134">Transmembrane beta strand</keyword>
<feature type="domain" description="Trimeric autotransporter adhesin Trp ring" evidence="16">
    <location>
        <begin position="1315"/>
        <end position="1362"/>
    </location>
</feature>
<dbReference type="SUPFAM" id="SSF101999">
    <property type="entry name" value="Trimeric adhesin"/>
    <property type="match status" value="4"/>
</dbReference>
<dbReference type="GO" id="GO:0015031">
    <property type="term" value="P:protein transport"/>
    <property type="evidence" value="ECO:0007669"/>
    <property type="project" value="UniProtKB-KW"/>
</dbReference>
<reference evidence="17 18" key="1">
    <citation type="submission" date="2018-12" db="EMBL/GenBank/DDBJ databases">
        <authorList>
            <person name="Fluit A.C."/>
        </authorList>
    </citation>
    <scope>NUCLEOTIDE SEQUENCE [LARGE SCALE GENOMIC DNA]</scope>
    <source>
        <strain evidence="17 18">16-549009</strain>
    </source>
</reference>
<dbReference type="Gene3D" id="3.90.1780.10">
    <property type="entry name" value="Trimeric adhesin"/>
    <property type="match status" value="8"/>
</dbReference>
<evidence type="ECO:0000313" key="18">
    <source>
        <dbReference type="Proteomes" id="UP000294998"/>
    </source>
</evidence>
<evidence type="ECO:0000256" key="4">
    <source>
        <dbReference type="ARBA" id="ARBA00022448"/>
    </source>
</evidence>
<feature type="domain" description="Trimeric autotransporter adhesin YadA-like stalk" evidence="14">
    <location>
        <begin position="409"/>
        <end position="440"/>
    </location>
</feature>
<evidence type="ECO:0000256" key="5">
    <source>
        <dbReference type="ARBA" id="ARBA00022452"/>
    </source>
</evidence>
<evidence type="ECO:0000313" key="17">
    <source>
        <dbReference type="EMBL" id="TDN44523.1"/>
    </source>
</evidence>
<feature type="domain" description="Trimeric autotransporter adhesin YadA-like stalk" evidence="14">
    <location>
        <begin position="2070"/>
        <end position="2112"/>
    </location>
</feature>
<dbReference type="InterPro" id="IPR045584">
    <property type="entry name" value="Pilin-like"/>
</dbReference>
<comment type="caution">
    <text evidence="17">The sequence shown here is derived from an EMBL/GenBank/DDBJ whole genome shotgun (WGS) entry which is preliminary data.</text>
</comment>
<feature type="domain" description="Trimeric autotransporter adhesin YadA-like head" evidence="13">
    <location>
        <begin position="122"/>
        <end position="146"/>
    </location>
</feature>